<keyword evidence="3" id="KW-0472">Membrane</keyword>
<dbReference type="Gene3D" id="3.30.1330.60">
    <property type="entry name" value="OmpA-like domain"/>
    <property type="match status" value="1"/>
</dbReference>
<evidence type="ECO:0000256" key="1">
    <source>
        <dbReference type="ARBA" id="ARBA00004442"/>
    </source>
</evidence>
<keyword evidence="4" id="KW-0564">Palmitate</keyword>
<reference evidence="9" key="1">
    <citation type="submission" date="2018-05" db="EMBL/GenBank/DDBJ databases">
        <authorList>
            <person name="Lanie J.A."/>
            <person name="Ng W.-L."/>
            <person name="Kazmierczak K.M."/>
            <person name="Andrzejewski T.M."/>
            <person name="Davidsen T.M."/>
            <person name="Wayne K.J."/>
            <person name="Tettelin H."/>
            <person name="Glass J.I."/>
            <person name="Rusch D."/>
            <person name="Podicherti R."/>
            <person name="Tsui H.-C.T."/>
            <person name="Winkler M.E."/>
        </authorList>
    </citation>
    <scope>NUCLEOTIDE SEQUENCE</scope>
</reference>
<gene>
    <name evidence="9" type="ORF">METZ01_LOCUS329141</name>
</gene>
<dbReference type="CDD" id="cd07185">
    <property type="entry name" value="OmpA_C-like"/>
    <property type="match status" value="1"/>
</dbReference>
<evidence type="ECO:0000256" key="6">
    <source>
        <dbReference type="ARBA" id="ARBA00023288"/>
    </source>
</evidence>
<evidence type="ECO:0000313" key="9">
    <source>
        <dbReference type="EMBL" id="SVC76287.1"/>
    </source>
</evidence>
<dbReference type="GO" id="GO:0051301">
    <property type="term" value="P:cell division"/>
    <property type="evidence" value="ECO:0007669"/>
    <property type="project" value="InterPro"/>
</dbReference>
<organism evidence="9">
    <name type="scientific">marine metagenome</name>
    <dbReference type="NCBI Taxonomy" id="408172"/>
    <lineage>
        <taxon>unclassified sequences</taxon>
        <taxon>metagenomes</taxon>
        <taxon>ecological metagenomes</taxon>
    </lineage>
</organism>
<dbReference type="Pfam" id="PF00691">
    <property type="entry name" value="OmpA"/>
    <property type="match status" value="1"/>
</dbReference>
<dbReference type="SUPFAM" id="SSF103088">
    <property type="entry name" value="OmpA-like"/>
    <property type="match status" value="1"/>
</dbReference>
<dbReference type="EMBL" id="UINC01109449">
    <property type="protein sequence ID" value="SVC76287.1"/>
    <property type="molecule type" value="Genomic_DNA"/>
</dbReference>
<dbReference type="InterPro" id="IPR006664">
    <property type="entry name" value="OMP_bac"/>
</dbReference>
<keyword evidence="5" id="KW-0998">Cell outer membrane</keyword>
<evidence type="ECO:0000256" key="3">
    <source>
        <dbReference type="ARBA" id="ARBA00023136"/>
    </source>
</evidence>
<dbReference type="GO" id="GO:0009279">
    <property type="term" value="C:cell outer membrane"/>
    <property type="evidence" value="ECO:0007669"/>
    <property type="project" value="UniProtKB-SubCell"/>
</dbReference>
<sequence length="198" mass="21500">MIVRRFLVPLVAAILVVGACGGDPPPPPAPPPGPDMDSLRAYQDSVRRAEEAARAEAARMAAERAAEAERQRAAAAARATLEEMVFFDYDISEVRDDAATVLRAKVDILRASPQVRIRIEGHADERGSTEYNLALGNRRAEAIRQFLTGFGLSENRFEIVSFGEGRPLAQGMNEGSWARNRRGQFVITAGANAINPAE</sequence>
<accession>A0A382PTV0</accession>
<name>A0A382PTV0_9ZZZZ</name>
<proteinExistence type="inferred from homology"/>
<feature type="coiled-coil region" evidence="7">
    <location>
        <begin position="39"/>
        <end position="78"/>
    </location>
</feature>
<evidence type="ECO:0000256" key="4">
    <source>
        <dbReference type="ARBA" id="ARBA00023139"/>
    </source>
</evidence>
<dbReference type="PROSITE" id="PS51123">
    <property type="entry name" value="OMPA_2"/>
    <property type="match status" value="1"/>
</dbReference>
<dbReference type="InterPro" id="IPR039001">
    <property type="entry name" value="Pal"/>
</dbReference>
<evidence type="ECO:0000259" key="8">
    <source>
        <dbReference type="PROSITE" id="PS51123"/>
    </source>
</evidence>
<protein>
    <recommendedName>
        <fullName evidence="8">OmpA-like domain-containing protein</fullName>
    </recommendedName>
</protein>
<evidence type="ECO:0000256" key="2">
    <source>
        <dbReference type="ARBA" id="ARBA00022729"/>
    </source>
</evidence>
<comment type="subcellular location">
    <subcellularLocation>
        <location evidence="1">Cell outer membrane</location>
    </subcellularLocation>
</comment>
<dbReference type="PRINTS" id="PR01021">
    <property type="entry name" value="OMPADOMAIN"/>
</dbReference>
<evidence type="ECO:0000256" key="7">
    <source>
        <dbReference type="SAM" id="Coils"/>
    </source>
</evidence>
<dbReference type="PANTHER" id="PTHR30329">
    <property type="entry name" value="STATOR ELEMENT OF FLAGELLAR MOTOR COMPLEX"/>
    <property type="match status" value="1"/>
</dbReference>
<dbReference type="AlphaFoldDB" id="A0A382PTV0"/>
<dbReference type="HAMAP" id="MF_02204">
    <property type="entry name" value="Pal"/>
    <property type="match status" value="1"/>
</dbReference>
<keyword evidence="7" id="KW-0175">Coiled coil</keyword>
<dbReference type="InterPro" id="IPR036737">
    <property type="entry name" value="OmpA-like_sf"/>
</dbReference>
<dbReference type="InterPro" id="IPR050330">
    <property type="entry name" value="Bact_OuterMem_StrucFunc"/>
</dbReference>
<keyword evidence="2" id="KW-0732">Signal</keyword>
<dbReference type="PANTHER" id="PTHR30329:SF21">
    <property type="entry name" value="LIPOPROTEIN YIAD-RELATED"/>
    <property type="match status" value="1"/>
</dbReference>
<feature type="domain" description="OmpA-like" evidence="8">
    <location>
        <begin position="74"/>
        <end position="191"/>
    </location>
</feature>
<dbReference type="PROSITE" id="PS51257">
    <property type="entry name" value="PROKAR_LIPOPROTEIN"/>
    <property type="match status" value="1"/>
</dbReference>
<evidence type="ECO:0000256" key="5">
    <source>
        <dbReference type="ARBA" id="ARBA00023237"/>
    </source>
</evidence>
<dbReference type="InterPro" id="IPR006665">
    <property type="entry name" value="OmpA-like"/>
</dbReference>
<keyword evidence="6" id="KW-0449">Lipoprotein</keyword>